<feature type="region of interest" description="Disordered" evidence="1">
    <location>
        <begin position="91"/>
        <end position="156"/>
    </location>
</feature>
<keyword evidence="3" id="KW-1185">Reference proteome</keyword>
<reference evidence="3" key="1">
    <citation type="journal article" date="2015" name="Nat. Genet.">
        <title>The genome and transcriptome of the zoonotic hookworm Ancylostoma ceylanicum identify infection-specific gene families.</title>
        <authorList>
            <person name="Schwarz E.M."/>
            <person name="Hu Y."/>
            <person name="Antoshechkin I."/>
            <person name="Miller M.M."/>
            <person name="Sternberg P.W."/>
            <person name="Aroian R.V."/>
        </authorList>
    </citation>
    <scope>NUCLEOTIDE SEQUENCE</scope>
    <source>
        <strain evidence="3">HY135</strain>
    </source>
</reference>
<dbReference type="Pfam" id="PF25562">
    <property type="entry name" value="CNBH_CNNM2_C"/>
    <property type="match status" value="1"/>
</dbReference>
<proteinExistence type="predicted"/>
<comment type="caution">
    <text evidence="2">The sequence shown here is derived from an EMBL/GenBank/DDBJ whole genome shotgun (WGS) entry which is preliminary data.</text>
</comment>
<feature type="compositionally biased region" description="Basic and acidic residues" evidence="1">
    <location>
        <begin position="126"/>
        <end position="135"/>
    </location>
</feature>
<dbReference type="STRING" id="53326.A0A016WNJ9"/>
<gene>
    <name evidence="2" type="primary">Acey_s0606.g580</name>
    <name evidence="2" type="ORF">Y032_0606g580</name>
</gene>
<dbReference type="Proteomes" id="UP000024635">
    <property type="component" value="Unassembled WGS sequence"/>
</dbReference>
<evidence type="ECO:0000313" key="2">
    <source>
        <dbReference type="EMBL" id="EYC40568.1"/>
    </source>
</evidence>
<dbReference type="EMBL" id="JARK01000206">
    <property type="protein sequence ID" value="EYC40568.1"/>
    <property type="molecule type" value="Genomic_DNA"/>
</dbReference>
<sequence length="156" mass="17467">MTIEVLKGFYSLFMRIFEYIRLIFFIINSFFDSVFKIGFVPDYSVVVRDDCTFLEVTAQSWLLAFRSTLMSRGGPRPSFVESNACATSARTIGDDSSWTTAQEQSKGGAIMSPQLEAVRRNGKVRSSSESEHLELLPRVSATTGSPLSDRSFLSHE</sequence>
<name>A0A016WNJ9_9BILA</name>
<dbReference type="OrthoDB" id="5353557at2759"/>
<evidence type="ECO:0000313" key="3">
    <source>
        <dbReference type="Proteomes" id="UP000024635"/>
    </source>
</evidence>
<organism evidence="2 3">
    <name type="scientific">Ancylostoma ceylanicum</name>
    <dbReference type="NCBI Taxonomy" id="53326"/>
    <lineage>
        <taxon>Eukaryota</taxon>
        <taxon>Metazoa</taxon>
        <taxon>Ecdysozoa</taxon>
        <taxon>Nematoda</taxon>
        <taxon>Chromadorea</taxon>
        <taxon>Rhabditida</taxon>
        <taxon>Rhabditina</taxon>
        <taxon>Rhabditomorpha</taxon>
        <taxon>Strongyloidea</taxon>
        <taxon>Ancylostomatidae</taxon>
        <taxon>Ancylostomatinae</taxon>
        <taxon>Ancylostoma</taxon>
    </lineage>
</organism>
<accession>A0A016WNJ9</accession>
<protein>
    <submittedName>
        <fullName evidence="2">Uncharacterized protein</fullName>
    </submittedName>
</protein>
<evidence type="ECO:0000256" key="1">
    <source>
        <dbReference type="SAM" id="MobiDB-lite"/>
    </source>
</evidence>
<feature type="compositionally biased region" description="Polar residues" evidence="1">
    <location>
        <begin position="91"/>
        <end position="105"/>
    </location>
</feature>
<dbReference type="AlphaFoldDB" id="A0A016WNJ9"/>